<evidence type="ECO:0008006" key="2">
    <source>
        <dbReference type="Google" id="ProtNLM"/>
    </source>
</evidence>
<gene>
    <name evidence="1" type="ORF">METZ01_LOCUS139284</name>
</gene>
<evidence type="ECO:0000313" key="1">
    <source>
        <dbReference type="EMBL" id="SVA86430.1"/>
    </source>
</evidence>
<organism evidence="1">
    <name type="scientific">marine metagenome</name>
    <dbReference type="NCBI Taxonomy" id="408172"/>
    <lineage>
        <taxon>unclassified sequences</taxon>
        <taxon>metagenomes</taxon>
        <taxon>ecological metagenomes</taxon>
    </lineage>
</organism>
<proteinExistence type="predicted"/>
<dbReference type="AlphaFoldDB" id="A0A381ZB35"/>
<name>A0A381ZB35_9ZZZZ</name>
<feature type="non-terminal residue" evidence="1">
    <location>
        <position position="1"/>
    </location>
</feature>
<reference evidence="1" key="1">
    <citation type="submission" date="2018-05" db="EMBL/GenBank/DDBJ databases">
        <authorList>
            <person name="Lanie J.A."/>
            <person name="Ng W.-L."/>
            <person name="Kazmierczak K.M."/>
            <person name="Andrzejewski T.M."/>
            <person name="Davidsen T.M."/>
            <person name="Wayne K.J."/>
            <person name="Tettelin H."/>
            <person name="Glass J.I."/>
            <person name="Rusch D."/>
            <person name="Podicherti R."/>
            <person name="Tsui H.-C.T."/>
            <person name="Winkler M.E."/>
        </authorList>
    </citation>
    <scope>NUCLEOTIDE SEQUENCE</scope>
</reference>
<sequence>ENWSDIVRWSLNVMIEAEELGITSANADAMKTSENPAIKRLVGSEGETGAALALDQEWSLRIIKQVGNYGESYERNVGPDTPVGLSRGPNAQWINGGILYANPTR</sequence>
<accession>A0A381ZB35</accession>
<protein>
    <recommendedName>
        <fullName evidence="2">Amino acid ABC transporter substrate-binding protein</fullName>
    </recommendedName>
</protein>
<dbReference type="EMBL" id="UINC01020627">
    <property type="protein sequence ID" value="SVA86430.1"/>
    <property type="molecule type" value="Genomic_DNA"/>
</dbReference>